<evidence type="ECO:0000313" key="2">
    <source>
        <dbReference type="EMBL" id="KII62888.1"/>
    </source>
</evidence>
<gene>
    <name evidence="2" type="ORF">RF11_01220</name>
    <name evidence="1" type="ORF">RF11_02510</name>
</gene>
<evidence type="ECO:0000313" key="3">
    <source>
        <dbReference type="Proteomes" id="UP000031668"/>
    </source>
</evidence>
<proteinExistence type="predicted"/>
<keyword evidence="3" id="KW-1185">Reference proteome</keyword>
<dbReference type="AlphaFoldDB" id="A0A0C2M5N5"/>
<comment type="caution">
    <text evidence="1">The sequence shown here is derived from an EMBL/GenBank/DDBJ whole genome shotgun (WGS) entry which is preliminary data.</text>
</comment>
<accession>A0A0C2M5N5</accession>
<dbReference type="EMBL" id="JWZT01004999">
    <property type="protein sequence ID" value="KII62390.1"/>
    <property type="molecule type" value="Genomic_DNA"/>
</dbReference>
<evidence type="ECO:0000313" key="1">
    <source>
        <dbReference type="EMBL" id="KII62390.1"/>
    </source>
</evidence>
<dbReference type="OrthoDB" id="6417506at2759"/>
<name>A0A0C2M5N5_THEKT</name>
<organism evidence="1 3">
    <name type="scientific">Thelohanellus kitauei</name>
    <name type="common">Myxosporean</name>
    <dbReference type="NCBI Taxonomy" id="669202"/>
    <lineage>
        <taxon>Eukaryota</taxon>
        <taxon>Metazoa</taxon>
        <taxon>Cnidaria</taxon>
        <taxon>Myxozoa</taxon>
        <taxon>Myxosporea</taxon>
        <taxon>Bivalvulida</taxon>
        <taxon>Platysporina</taxon>
        <taxon>Myxobolidae</taxon>
        <taxon>Thelohanellus</taxon>
    </lineage>
</organism>
<reference evidence="1 3" key="1">
    <citation type="journal article" date="2014" name="Genome Biol. Evol.">
        <title>The genome of the myxosporean Thelohanellus kitauei shows adaptations to nutrient acquisition within its fish host.</title>
        <authorList>
            <person name="Yang Y."/>
            <person name="Xiong J."/>
            <person name="Zhou Z."/>
            <person name="Huo F."/>
            <person name="Miao W."/>
            <person name="Ran C."/>
            <person name="Liu Y."/>
            <person name="Zhang J."/>
            <person name="Feng J."/>
            <person name="Wang M."/>
            <person name="Wang M."/>
            <person name="Wang L."/>
            <person name="Yao B."/>
        </authorList>
    </citation>
    <scope>NUCLEOTIDE SEQUENCE [LARGE SCALE GENOMIC DNA]</scope>
    <source>
        <strain evidence="1">Wuqing</strain>
    </source>
</reference>
<dbReference type="Proteomes" id="UP000031668">
    <property type="component" value="Unassembled WGS sequence"/>
</dbReference>
<dbReference type="EMBL" id="JWZT01004854">
    <property type="protein sequence ID" value="KII62888.1"/>
    <property type="molecule type" value="Genomic_DNA"/>
</dbReference>
<protein>
    <submittedName>
        <fullName evidence="1">Uncharacterized protein</fullName>
    </submittedName>
</protein>
<sequence length="99" mass="11597">MPVAYHIKAIDEDLKSRPIRLASSFQLGCLTLYDSHDIDDCEQLFIFLRGIILNMEITEELMLMESVTEIIFGDVLEYGKSFLHIMEWKCQNYETVHHT</sequence>